<evidence type="ECO:0000256" key="6">
    <source>
        <dbReference type="ARBA" id="ARBA00022737"/>
    </source>
</evidence>
<evidence type="ECO:0000256" key="5">
    <source>
        <dbReference type="ARBA" id="ARBA00022723"/>
    </source>
</evidence>
<evidence type="ECO:0000259" key="15">
    <source>
        <dbReference type="PROSITE" id="PS50157"/>
    </source>
</evidence>
<dbReference type="Pfam" id="PF25420">
    <property type="entry name" value="zf-C2H2_ZN292"/>
    <property type="match status" value="1"/>
</dbReference>
<keyword evidence="12" id="KW-0539">Nucleus</keyword>
<feature type="domain" description="C2H2-type" evidence="15">
    <location>
        <begin position="708"/>
        <end position="738"/>
    </location>
</feature>
<feature type="region of interest" description="Disordered" evidence="14">
    <location>
        <begin position="51"/>
        <end position="82"/>
    </location>
</feature>
<feature type="region of interest" description="Disordered" evidence="14">
    <location>
        <begin position="881"/>
        <end position="900"/>
    </location>
</feature>
<evidence type="ECO:0000256" key="9">
    <source>
        <dbReference type="ARBA" id="ARBA00023015"/>
    </source>
</evidence>
<feature type="compositionally biased region" description="Basic and acidic residues" evidence="14">
    <location>
        <begin position="1337"/>
        <end position="1349"/>
    </location>
</feature>
<keyword evidence="16" id="KW-1185">Reference proteome</keyword>
<name>A0A6P5K2K2_PHACI</name>
<dbReference type="PANTHER" id="PTHR15507:SF18">
    <property type="entry name" value="ZINC FINGER PROTEIN RLF"/>
    <property type="match status" value="1"/>
</dbReference>
<gene>
    <name evidence="17" type="primary">RLF</name>
</gene>
<feature type="compositionally biased region" description="Polar residues" evidence="14">
    <location>
        <begin position="1739"/>
        <end position="1748"/>
    </location>
</feature>
<dbReference type="InterPro" id="IPR052251">
    <property type="entry name" value="GH-ZnFinger_Regulators"/>
</dbReference>
<organism evidence="16 17">
    <name type="scientific">Phascolarctos cinereus</name>
    <name type="common">Koala</name>
    <dbReference type="NCBI Taxonomy" id="38626"/>
    <lineage>
        <taxon>Eukaryota</taxon>
        <taxon>Metazoa</taxon>
        <taxon>Chordata</taxon>
        <taxon>Craniata</taxon>
        <taxon>Vertebrata</taxon>
        <taxon>Euteleostomi</taxon>
        <taxon>Mammalia</taxon>
        <taxon>Metatheria</taxon>
        <taxon>Diprotodontia</taxon>
        <taxon>Phascolarctidae</taxon>
        <taxon>Phascolarctos</taxon>
    </lineage>
</organism>
<feature type="compositionally biased region" description="Low complexity" evidence="14">
    <location>
        <begin position="934"/>
        <end position="948"/>
    </location>
</feature>
<dbReference type="GO" id="GO:0008270">
    <property type="term" value="F:zinc ion binding"/>
    <property type="evidence" value="ECO:0007669"/>
    <property type="project" value="UniProtKB-KW"/>
</dbReference>
<evidence type="ECO:0000256" key="11">
    <source>
        <dbReference type="ARBA" id="ARBA00023163"/>
    </source>
</evidence>
<dbReference type="Proteomes" id="UP000515140">
    <property type="component" value="Unplaced"/>
</dbReference>
<feature type="compositionally biased region" description="Basic and acidic residues" evidence="14">
    <location>
        <begin position="1298"/>
        <end position="1308"/>
    </location>
</feature>
<dbReference type="RefSeq" id="XP_020839222.1">
    <property type="nucleotide sequence ID" value="XM_020983563.1"/>
</dbReference>
<evidence type="ECO:0000256" key="2">
    <source>
        <dbReference type="ARBA" id="ARBA00004123"/>
    </source>
</evidence>
<feature type="region of interest" description="Disordered" evidence="14">
    <location>
        <begin position="1678"/>
        <end position="1721"/>
    </location>
</feature>
<dbReference type="InterPro" id="IPR057986">
    <property type="entry name" value="TPR_Rlf/292/654"/>
</dbReference>
<feature type="domain" description="C2H2-type" evidence="15">
    <location>
        <begin position="620"/>
        <end position="647"/>
    </location>
</feature>
<feature type="region of interest" description="Disordered" evidence="14">
    <location>
        <begin position="1549"/>
        <end position="1572"/>
    </location>
</feature>
<keyword evidence="8" id="KW-0862">Zinc</keyword>
<dbReference type="GO" id="GO:0000981">
    <property type="term" value="F:DNA-binding transcription factor activity, RNA polymerase II-specific"/>
    <property type="evidence" value="ECO:0007669"/>
    <property type="project" value="TreeGrafter"/>
</dbReference>
<comment type="subcellular location">
    <subcellularLocation>
        <location evidence="2">Nucleus</location>
    </subcellularLocation>
</comment>
<dbReference type="Pfam" id="PF00096">
    <property type="entry name" value="zf-C2H2"/>
    <property type="match status" value="1"/>
</dbReference>
<evidence type="ECO:0000256" key="12">
    <source>
        <dbReference type="ARBA" id="ARBA00023242"/>
    </source>
</evidence>
<dbReference type="InterPro" id="IPR013087">
    <property type="entry name" value="Znf_C2H2_type"/>
</dbReference>
<feature type="domain" description="C2H2-type" evidence="15">
    <location>
        <begin position="996"/>
        <end position="1021"/>
    </location>
</feature>
<feature type="compositionally biased region" description="Polar residues" evidence="14">
    <location>
        <begin position="666"/>
        <end position="685"/>
    </location>
</feature>
<comment type="function">
    <text evidence="1">May be involved in transcriptional regulation.</text>
</comment>
<dbReference type="SMART" id="SM00355">
    <property type="entry name" value="ZnF_C2H2"/>
    <property type="match status" value="15"/>
</dbReference>
<evidence type="ECO:0000256" key="14">
    <source>
        <dbReference type="SAM" id="MobiDB-lite"/>
    </source>
</evidence>
<keyword evidence="6" id="KW-0677">Repeat</keyword>
<feature type="region of interest" description="Disordered" evidence="14">
    <location>
        <begin position="913"/>
        <end position="950"/>
    </location>
</feature>
<feature type="region of interest" description="Disordered" evidence="14">
    <location>
        <begin position="661"/>
        <end position="688"/>
    </location>
</feature>
<keyword evidence="7 13" id="KW-0863">Zinc-finger</keyword>
<dbReference type="GeneID" id="110206295"/>
<dbReference type="InterPro" id="IPR058902">
    <property type="entry name" value="zf_C2H2_ZNF292/Rlf"/>
</dbReference>
<keyword evidence="10" id="KW-0238">DNA-binding</keyword>
<dbReference type="PANTHER" id="PTHR15507">
    <property type="entry name" value="ZINC FINGER PROTEIN RLF"/>
    <property type="match status" value="1"/>
</dbReference>
<feature type="compositionally biased region" description="Polar residues" evidence="14">
    <location>
        <begin position="1697"/>
        <end position="1721"/>
    </location>
</feature>
<keyword evidence="4" id="KW-0597">Phosphoprotein</keyword>
<dbReference type="FunCoup" id="A0A6P5K2K2">
    <property type="interactions" value="3339"/>
</dbReference>
<feature type="region of interest" description="Disordered" evidence="14">
    <location>
        <begin position="1738"/>
        <end position="1779"/>
    </location>
</feature>
<dbReference type="GO" id="GO:0003677">
    <property type="term" value="F:DNA binding"/>
    <property type="evidence" value="ECO:0007669"/>
    <property type="project" value="UniProtKB-KW"/>
</dbReference>
<evidence type="ECO:0000256" key="4">
    <source>
        <dbReference type="ARBA" id="ARBA00022553"/>
    </source>
</evidence>
<evidence type="ECO:0000256" key="1">
    <source>
        <dbReference type="ARBA" id="ARBA00003767"/>
    </source>
</evidence>
<dbReference type="KEGG" id="pcw:110206295"/>
<evidence type="ECO:0000256" key="10">
    <source>
        <dbReference type="ARBA" id="ARBA00023125"/>
    </source>
</evidence>
<evidence type="ECO:0000256" key="8">
    <source>
        <dbReference type="ARBA" id="ARBA00022833"/>
    </source>
</evidence>
<comment type="similarity">
    <text evidence="3">Belongs to the krueppel C2H2-type zinc-finger protein family.</text>
</comment>
<keyword evidence="9" id="KW-0805">Transcription regulation</keyword>
<dbReference type="CTD" id="6018"/>
<feature type="compositionally biased region" description="Basic and acidic residues" evidence="14">
    <location>
        <begin position="1760"/>
        <end position="1773"/>
    </location>
</feature>
<dbReference type="Gene3D" id="3.30.160.60">
    <property type="entry name" value="Classic Zinc Finger"/>
    <property type="match status" value="6"/>
</dbReference>
<dbReference type="SUPFAM" id="SSF57667">
    <property type="entry name" value="beta-beta-alpha zinc fingers"/>
    <property type="match status" value="1"/>
</dbReference>
<dbReference type="GO" id="GO:0005634">
    <property type="term" value="C:nucleus"/>
    <property type="evidence" value="ECO:0007669"/>
    <property type="project" value="UniProtKB-SubCell"/>
</dbReference>
<dbReference type="InterPro" id="IPR036236">
    <property type="entry name" value="Znf_C2H2_sf"/>
</dbReference>
<feature type="domain" description="C2H2-type" evidence="15">
    <location>
        <begin position="1218"/>
        <end position="1246"/>
    </location>
</feature>
<evidence type="ECO:0000313" key="17">
    <source>
        <dbReference type="RefSeq" id="XP_020839222.1"/>
    </source>
</evidence>
<evidence type="ECO:0000256" key="13">
    <source>
        <dbReference type="PROSITE-ProRule" id="PRU00042"/>
    </source>
</evidence>
<dbReference type="PROSITE" id="PS00028">
    <property type="entry name" value="ZINC_FINGER_C2H2_1"/>
    <property type="match status" value="14"/>
</dbReference>
<feature type="region of interest" description="Disordered" evidence="14">
    <location>
        <begin position="553"/>
        <end position="579"/>
    </location>
</feature>
<keyword evidence="11" id="KW-0804">Transcription</keyword>
<proteinExistence type="inferred from homology"/>
<feature type="domain" description="C2H2-type" evidence="15">
    <location>
        <begin position="1371"/>
        <end position="1401"/>
    </location>
</feature>
<protein>
    <submittedName>
        <fullName evidence="17">LOW QUALITY PROTEIN: zinc finger protein Rlf</fullName>
    </submittedName>
</protein>
<feature type="compositionally biased region" description="Polar residues" evidence="14">
    <location>
        <begin position="1"/>
        <end position="12"/>
    </location>
</feature>
<evidence type="ECO:0000256" key="7">
    <source>
        <dbReference type="ARBA" id="ARBA00022771"/>
    </source>
</evidence>
<evidence type="ECO:0000313" key="16">
    <source>
        <dbReference type="Proteomes" id="UP000515140"/>
    </source>
</evidence>
<evidence type="ECO:0000256" key="3">
    <source>
        <dbReference type="ARBA" id="ARBA00006991"/>
    </source>
</evidence>
<feature type="region of interest" description="Disordered" evidence="14">
    <location>
        <begin position="1"/>
        <end position="30"/>
    </location>
</feature>
<accession>A0A6P5K2K2</accession>
<feature type="region of interest" description="Disordered" evidence="14">
    <location>
        <begin position="1048"/>
        <end position="1074"/>
    </location>
</feature>
<keyword evidence="5" id="KW-0479">Metal-binding</keyword>
<feature type="domain" description="C2H2-type" evidence="15">
    <location>
        <begin position="838"/>
        <end position="867"/>
    </location>
</feature>
<feature type="domain" description="C2H2-type" evidence="15">
    <location>
        <begin position="1423"/>
        <end position="1453"/>
    </location>
</feature>
<dbReference type="PROSITE" id="PS50157">
    <property type="entry name" value="ZINC_FINGER_C2H2_2"/>
    <property type="match status" value="10"/>
</dbReference>
<dbReference type="Pfam" id="PF26218">
    <property type="entry name" value="zf_C2H2_ZNF292"/>
    <property type="match status" value="1"/>
</dbReference>
<dbReference type="Pfam" id="PF25580">
    <property type="entry name" value="TPR_Rlf"/>
    <property type="match status" value="1"/>
</dbReference>
<feature type="compositionally biased region" description="Acidic residues" evidence="14">
    <location>
        <begin position="1309"/>
        <end position="1322"/>
    </location>
</feature>
<reference evidence="17" key="1">
    <citation type="submission" date="2025-08" db="UniProtKB">
        <authorList>
            <consortium name="RefSeq"/>
        </authorList>
    </citation>
    <scope>IDENTIFICATION</scope>
    <source>
        <tissue evidence="17">Spleen</tissue>
    </source>
</reference>
<dbReference type="InParanoid" id="A0A6P5K2K2"/>
<feature type="domain" description="C2H2-type" evidence="15">
    <location>
        <begin position="808"/>
        <end position="837"/>
    </location>
</feature>
<feature type="compositionally biased region" description="Basic and acidic residues" evidence="14">
    <location>
        <begin position="556"/>
        <end position="578"/>
    </location>
</feature>
<feature type="region of interest" description="Disordered" evidence="14">
    <location>
        <begin position="1290"/>
        <end position="1349"/>
    </location>
</feature>
<feature type="domain" description="C2H2-type" evidence="15">
    <location>
        <begin position="779"/>
        <end position="808"/>
    </location>
</feature>
<feature type="domain" description="C2H2-type" evidence="15">
    <location>
        <begin position="751"/>
        <end position="778"/>
    </location>
</feature>
<sequence length="1981" mass="224590">MSWNPRLSSQDLNAIPGRGGDHEGSGRGAVPLRSTSRVLVAYAPLGRGKMADGKGDAAASGAPAGVGSGAGARSRRPASPALGPPGLWSRLWQLETELREQEVSEGSSRVYCRSFCQTLLQYAGNRNTSEHMACLLEVYRLSIQSFASARPYLTTECEDVLLVLGRLVLSCFELLLSVPETELPCEVWVPFNQSIQDSHDALLEFGNNNLQVLVDITKEGVWKNPVLLKILSQQPVEVEEANRFIAREGPSFLQMRIKHLLKSNCITQATSLSKLCAESKEIPNVSSFRQAYITCLCSMLPSEDAIKEIAKLDCKEVLDIICNLESEGQDHTAFILCTTYLTQQLQTASVCYSWELTLFWSKLQRRIDPSLDIFLERCRQFGVIAKTQQHLFCLIRVVQTEAEDAGVAVSILLCVRALQIRSSEDDEMKTSVCKTIGCLLPEDLEVRRACQLTEFLLEPSWAGFNMLEELYLQPDQKFDEENAPVPNSLRCELLLALKAHWPFDPEFWDWKTLKRHCHQLLGQEASDSDDDLSGYEMSINETDVLESFLSDYEENKDDKHSKRRDSADQQKEKRDKKPIGSSERYQRWLQYKFFCVLCKRECIEARILHHSKMHMEDGIYTCPVCIKKFKKKEFFVPHVMEHVKMPPSRRDRPRKKLLMKRERSQKGNGPSPSATSDPNQPSNEQGDSHEYVTFSKLEDCHLQDRDLYPCPGTDCSRVFKQFKYLSVHLKAEHQNNDENAKHYLDMKNRREKCSYCRRHFMTAFHLREHERVHCGPQPYMCVSIDCYATFGSVNELLNHKQKHEDLRYKCELNGCSIVFSDLGQLYHHEAQHFRDASYTCNFLGCKKFYYSKTEFQNHLSMHNGDISNGDVKTAVKLEPAANEKNSCQDQPHLLDPNEKSHLPEDLLFSVESTSSQLAPDIEETGSDNLKDNSDSNSSDQLSHSSSASMNEELIDTLDSPETMPDILISSHDKVFVPSSLKEKCSNMAVCFDGKKFTCGFEGCGSTYKNARGMQRHLRKVHPYHFKHKKTLGKDKEIFRFLDSEHSQTNENFSAEPKPGSDTNSDSPDEGLDHNIHTKCKSDLQSCHHSPEATICTSRVPCTEDAMLELLLRLKHLSLKNSITSFSGSLPVYPSNGAKSLQSVSSSPISDLHFQNQEENLSSQYLAQLAAKPFFCELQGCKYEFVTREALLMHYVKKHNYSRDKVLQLSMFQHRYSPFQCHICQRSFTRKTHLRIHYKNKHQISNEKVTHKLFDNGKCDHASPCTGDHLKGNVMGSCSASTFCGSTELGDDQTNNSEKQIRHPKKEECSSETDLESSCEEIESNVTGKSSSISSPIDSHREELEAREGRGSRRTVAKGNLCYILNKYHKPFHCIHKSCNSSFTNLKGLIRHYRTVHQYNREQLCLEKDKARTKRELVKCKKIFACKYKECNKRFLCSKALAKHCSDSHNLDPVEDQKALSETDSAARFPCSQPQCPAVFYTLNKLKQHLMEQHGIEGDMNSDFEIHCDLNGCDRIFTHRSNYSQHVYYRHKDYYDDLFGNPKVESESVLRSEGEKGFGTTRAHSEASQNNKKALNAKSRKCGSLMKEKKLPIIFKTKEEALNMCAEQSEHTQYPCMIQGCASVVKLESSILRHYKRTHQMSSAYLEQQMEILVVCVKYGTKIKEEPASEIEPCIKKEETGNCEPGSTVHTPPGETEASLQKRNSSPHPENKGNGSQEGCVESNSVFNTDTFLYRETSKCNHSSETTSLEESRVTEPPPCKTEKSAPKNSDGTESRPYLTNFQLPLPRKRVPEAGHHSSRLESNVVKPPLHVPKDTFRKHSQARSFDLKTYKPMGFESSFLKFIQESKEKEDDFDDWEPAEHLTVNDVPQPSDDLAGNVTVDGLVNESSPKVDIPLPSNDSAVHDNLATIQPIIVAESSTVPSLENLRVILDKALTDCGELALKQLHYLRPVVVLERSKFSTSLLDLFPTKKTDELCVVGSS</sequence>